<dbReference type="Pfam" id="PF05229">
    <property type="entry name" value="SCPU"/>
    <property type="match status" value="1"/>
</dbReference>
<keyword evidence="2" id="KW-0946">Virion</keyword>
<organism evidence="2 3">
    <name type="scientific">Asaia spathodeae</name>
    <dbReference type="NCBI Taxonomy" id="657016"/>
    <lineage>
        <taxon>Bacteria</taxon>
        <taxon>Pseudomonadati</taxon>
        <taxon>Pseudomonadota</taxon>
        <taxon>Alphaproteobacteria</taxon>
        <taxon>Acetobacterales</taxon>
        <taxon>Acetobacteraceae</taxon>
        <taxon>Asaia</taxon>
    </lineage>
</organism>
<evidence type="ECO:0000313" key="3">
    <source>
        <dbReference type="Proteomes" id="UP001516351"/>
    </source>
</evidence>
<protein>
    <submittedName>
        <fullName evidence="2">Spore coat protein U domain-containing protein</fullName>
    </submittedName>
</protein>
<dbReference type="SMART" id="SM00972">
    <property type="entry name" value="SCPU"/>
    <property type="match status" value="1"/>
</dbReference>
<name>A0ABX2P3T6_9PROT</name>
<dbReference type="PANTHER" id="PTHR37089:SF3">
    <property type="entry name" value="EXPORTED PROTEIN"/>
    <property type="match status" value="1"/>
</dbReference>
<sequence length="163" mass="16485">MACVLPARAATTATMTVGAQIIAGCAVNGSAVLSGAAQGALGTLDFGSAPSLAVSESYAQFRLADAMALTCTPGVAVSMSVDGGLHYRDGTRNMLRSGGSENVAYALYRDDSHSVAMLPGNAVALDTSKSPSPLTIILYGAATPTGKLPPGDYLDTVTVTIQW</sequence>
<evidence type="ECO:0000259" key="1">
    <source>
        <dbReference type="Pfam" id="PF05229"/>
    </source>
</evidence>
<reference evidence="2 3" key="1">
    <citation type="submission" date="2020-06" db="EMBL/GenBank/DDBJ databases">
        <title>Synonyms of Asaia species.</title>
        <authorList>
            <person name="Sombolestani A."/>
        </authorList>
    </citation>
    <scope>NUCLEOTIDE SEQUENCE [LARGE SCALE GENOMIC DNA]</scope>
    <source>
        <strain evidence="2 3">LMG 27047</strain>
    </source>
</reference>
<dbReference type="Proteomes" id="UP001516351">
    <property type="component" value="Unassembled WGS sequence"/>
</dbReference>
<comment type="caution">
    <text evidence="2">The sequence shown here is derived from an EMBL/GenBank/DDBJ whole genome shotgun (WGS) entry which is preliminary data.</text>
</comment>
<accession>A0ABX2P3T6</accession>
<dbReference type="EMBL" id="JABXXV010000003">
    <property type="protein sequence ID" value="NVN46585.1"/>
    <property type="molecule type" value="Genomic_DNA"/>
</dbReference>
<dbReference type="InterPro" id="IPR007893">
    <property type="entry name" value="Spore_coat_U/FanG"/>
</dbReference>
<dbReference type="RefSeq" id="WP_267312473.1">
    <property type="nucleotide sequence ID" value="NZ_JABXXV010000003.1"/>
</dbReference>
<keyword evidence="3" id="KW-1185">Reference proteome</keyword>
<dbReference type="InterPro" id="IPR053167">
    <property type="entry name" value="Spore_coat_component"/>
</dbReference>
<keyword evidence="2" id="KW-0167">Capsid protein</keyword>
<evidence type="ECO:0000313" key="2">
    <source>
        <dbReference type="EMBL" id="NVN46585.1"/>
    </source>
</evidence>
<proteinExistence type="predicted"/>
<feature type="domain" description="Spore coat protein U/FanG" evidence="1">
    <location>
        <begin position="11"/>
        <end position="160"/>
    </location>
</feature>
<gene>
    <name evidence="2" type="ORF">HW542_07135</name>
</gene>
<dbReference type="PANTHER" id="PTHR37089">
    <property type="entry name" value="PROTEIN U-RELATED"/>
    <property type="match status" value="1"/>
</dbReference>